<dbReference type="RefSeq" id="XP_035825969.1">
    <property type="nucleotide sequence ID" value="XM_035970076.1"/>
</dbReference>
<dbReference type="SUPFAM" id="SSF53649">
    <property type="entry name" value="Alkaline phosphatase-like"/>
    <property type="match status" value="1"/>
</dbReference>
<evidence type="ECO:0000256" key="7">
    <source>
        <dbReference type="ARBA" id="ARBA00022801"/>
    </source>
</evidence>
<dbReference type="PANTHER" id="PTHR11596:SF5">
    <property type="entry name" value="ALKALINE PHOSPHATASE"/>
    <property type="match status" value="1"/>
</dbReference>
<evidence type="ECO:0000256" key="10">
    <source>
        <dbReference type="RuleBase" id="RU003946"/>
    </source>
</evidence>
<sequence>MASALVCFNKSNFSLFPKRWACGKPSSSLRSDSISQPFLNKSKDTEPVYWRNVAHDELQETLGQRNPLGVAKNVILFLGDGMGPTTVTAARILGGTYNVDTQITDSAASGTAYLAGVKTNQGMLGLSAHAKRSDCESSHGHDVDSILNWSLDAGKSGGVVTTMRVTHATPGALYAHCPERDWEADSYLPENSTCLDIAAQLVEKNPNISVILGGGRRNFYLSTQPDPDPSSTSTGKRNQKDLIEMWKDKQAQAGLSHSFVYDKKGLDAVDLEATDSLLGLFADSHMAYEMDRDVDKEPSLAEMTETAIRVLQKNEKGFFLLVEGGNIDTAHHDSKASKALHEVLAMADAVDVATALTNKEDTLIVVTADHSHTMSIAGYAQRGTSILGGISTTTNTDYPELRPPS</sequence>
<keyword evidence="5" id="KW-0597">Phosphoprotein</keyword>
<proteinExistence type="inferred from homology"/>
<dbReference type="Gene3D" id="3.40.720.10">
    <property type="entry name" value="Alkaline Phosphatase, subunit A"/>
    <property type="match status" value="1"/>
</dbReference>
<dbReference type="InterPro" id="IPR018299">
    <property type="entry name" value="Alkaline_phosphatase_AS"/>
</dbReference>
<keyword evidence="6" id="KW-0479">Metal-binding</keyword>
<accession>A0ABM1VU77</accession>
<comment type="catalytic activity">
    <reaction evidence="11">
        <text>a phosphate monoester + H2O = an alcohol + phosphate</text>
        <dbReference type="Rhea" id="RHEA:15017"/>
        <dbReference type="ChEBI" id="CHEBI:15377"/>
        <dbReference type="ChEBI" id="CHEBI:30879"/>
        <dbReference type="ChEBI" id="CHEBI:43474"/>
        <dbReference type="ChEBI" id="CHEBI:67140"/>
        <dbReference type="EC" id="3.1.3.1"/>
    </reaction>
</comment>
<dbReference type="SMART" id="SM00098">
    <property type="entry name" value="alkPPc"/>
    <property type="match status" value="1"/>
</dbReference>
<dbReference type="InterPro" id="IPR001952">
    <property type="entry name" value="Alkaline_phosphatase"/>
</dbReference>
<keyword evidence="8 11" id="KW-0862">Zinc</keyword>
<evidence type="ECO:0000313" key="12">
    <source>
        <dbReference type="Proteomes" id="UP000694888"/>
    </source>
</evidence>
<evidence type="ECO:0000256" key="8">
    <source>
        <dbReference type="ARBA" id="ARBA00022833"/>
    </source>
</evidence>
<evidence type="ECO:0000256" key="11">
    <source>
        <dbReference type="RuleBase" id="RU003947"/>
    </source>
</evidence>
<reference evidence="13" key="1">
    <citation type="submission" date="2025-08" db="UniProtKB">
        <authorList>
            <consortium name="RefSeq"/>
        </authorList>
    </citation>
    <scope>IDENTIFICATION</scope>
</reference>
<dbReference type="PROSITE" id="PS00123">
    <property type="entry name" value="ALKALINE_PHOSPHATASE"/>
    <property type="match status" value="1"/>
</dbReference>
<comment type="cofactor">
    <cofactor evidence="1">
        <name>Mg(2+)</name>
        <dbReference type="ChEBI" id="CHEBI:18420"/>
    </cofactor>
</comment>
<keyword evidence="7 11" id="KW-0378">Hydrolase</keyword>
<protein>
    <recommendedName>
        <fullName evidence="4 11">Alkaline phosphatase</fullName>
        <ecNumber evidence="4 11">3.1.3.1</ecNumber>
    </recommendedName>
</protein>
<dbReference type="Proteomes" id="UP000694888">
    <property type="component" value="Unplaced"/>
</dbReference>
<evidence type="ECO:0000256" key="2">
    <source>
        <dbReference type="ARBA" id="ARBA00001947"/>
    </source>
</evidence>
<evidence type="ECO:0000313" key="13">
    <source>
        <dbReference type="RefSeq" id="XP_035825969.1"/>
    </source>
</evidence>
<evidence type="ECO:0000256" key="6">
    <source>
        <dbReference type="ARBA" id="ARBA00022723"/>
    </source>
</evidence>
<dbReference type="Pfam" id="PF00245">
    <property type="entry name" value="Alk_phosphatase"/>
    <property type="match status" value="2"/>
</dbReference>
<name>A0ABM1VU77_APLCA</name>
<comment type="cofactor">
    <cofactor evidence="2">
        <name>Zn(2+)</name>
        <dbReference type="ChEBI" id="CHEBI:29105"/>
    </cofactor>
</comment>
<organism evidence="12 13">
    <name type="scientific">Aplysia californica</name>
    <name type="common">California sea hare</name>
    <dbReference type="NCBI Taxonomy" id="6500"/>
    <lineage>
        <taxon>Eukaryota</taxon>
        <taxon>Metazoa</taxon>
        <taxon>Spiralia</taxon>
        <taxon>Lophotrochozoa</taxon>
        <taxon>Mollusca</taxon>
        <taxon>Gastropoda</taxon>
        <taxon>Heterobranchia</taxon>
        <taxon>Euthyneura</taxon>
        <taxon>Tectipleura</taxon>
        <taxon>Aplysiida</taxon>
        <taxon>Aplysioidea</taxon>
        <taxon>Aplysiidae</taxon>
        <taxon>Aplysia</taxon>
    </lineage>
</organism>
<dbReference type="InterPro" id="IPR017850">
    <property type="entry name" value="Alkaline_phosphatase_core_sf"/>
</dbReference>
<gene>
    <name evidence="13" type="primary">LOC101862653</name>
</gene>
<evidence type="ECO:0000256" key="4">
    <source>
        <dbReference type="ARBA" id="ARBA00012647"/>
    </source>
</evidence>
<keyword evidence="9 11" id="KW-0460">Magnesium</keyword>
<keyword evidence="12" id="KW-1185">Reference proteome</keyword>
<dbReference type="GeneID" id="101862653"/>
<evidence type="ECO:0000256" key="3">
    <source>
        <dbReference type="ARBA" id="ARBA00005984"/>
    </source>
</evidence>
<evidence type="ECO:0000256" key="1">
    <source>
        <dbReference type="ARBA" id="ARBA00001946"/>
    </source>
</evidence>
<dbReference type="EC" id="3.1.3.1" evidence="4 11"/>
<evidence type="ECO:0000256" key="9">
    <source>
        <dbReference type="ARBA" id="ARBA00022842"/>
    </source>
</evidence>
<evidence type="ECO:0000256" key="5">
    <source>
        <dbReference type="ARBA" id="ARBA00022553"/>
    </source>
</evidence>
<dbReference type="CDD" id="cd16012">
    <property type="entry name" value="ALP"/>
    <property type="match status" value="1"/>
</dbReference>
<dbReference type="PANTHER" id="PTHR11596">
    <property type="entry name" value="ALKALINE PHOSPHATASE"/>
    <property type="match status" value="1"/>
</dbReference>
<dbReference type="PRINTS" id="PR00113">
    <property type="entry name" value="ALKPHPHTASE"/>
</dbReference>
<comment type="similarity">
    <text evidence="3 10">Belongs to the alkaline phosphatase family.</text>
</comment>